<sequence length="223" mass="25708">MVLFTETSVPQIAACKPISMVSSVPKSSNMDQACLKRKRERLDHLTVEQKLQRRKLKNRVSAQTARDRKKAKITDLESKFSVSISEVMKVRRENELLRRKFEQLEAENEKLKMQLECATSKGKDAFCNSVESAELINDSPLKRQELGNASILLMRPFICLFITMIRSAMRSSDGYKNVVKICLMQELIRRKISQNQNPVEALRLLKHLLAKAKLKETWKQSKT</sequence>
<dbReference type="InterPro" id="IPR046347">
    <property type="entry name" value="bZIP_sf"/>
</dbReference>
<evidence type="ECO:0000256" key="6">
    <source>
        <dbReference type="ARBA" id="ARBA00040165"/>
    </source>
</evidence>
<keyword evidence="3" id="KW-0238">DNA-binding</keyword>
<evidence type="ECO:0000313" key="9">
    <source>
        <dbReference type="EMBL" id="RWS19520.1"/>
    </source>
</evidence>
<accession>A0A443RWB7</accession>
<dbReference type="GO" id="GO:0000981">
    <property type="term" value="F:DNA-binding transcription factor activity, RNA polymerase II-specific"/>
    <property type="evidence" value="ECO:0007669"/>
    <property type="project" value="TreeGrafter"/>
</dbReference>
<dbReference type="InterPro" id="IPR004827">
    <property type="entry name" value="bZIP"/>
</dbReference>
<feature type="coiled-coil region" evidence="7">
    <location>
        <begin position="87"/>
        <end position="121"/>
    </location>
</feature>
<dbReference type="STRING" id="299467.A0A443RWB7"/>
<keyword evidence="1" id="KW-0832">Ubl conjugation</keyword>
<organism evidence="9 10">
    <name type="scientific">Leptotrombidium deliense</name>
    <dbReference type="NCBI Taxonomy" id="299467"/>
    <lineage>
        <taxon>Eukaryota</taxon>
        <taxon>Metazoa</taxon>
        <taxon>Ecdysozoa</taxon>
        <taxon>Arthropoda</taxon>
        <taxon>Chelicerata</taxon>
        <taxon>Arachnida</taxon>
        <taxon>Acari</taxon>
        <taxon>Acariformes</taxon>
        <taxon>Trombidiformes</taxon>
        <taxon>Prostigmata</taxon>
        <taxon>Anystina</taxon>
        <taxon>Parasitengona</taxon>
        <taxon>Trombiculoidea</taxon>
        <taxon>Trombiculidae</taxon>
        <taxon>Leptotrombidium</taxon>
    </lineage>
</organism>
<keyword evidence="10" id="KW-1185">Reference proteome</keyword>
<dbReference type="PANTHER" id="PTHR46542:SF1">
    <property type="entry name" value="X-BOX BINDING PROTEIN 1"/>
    <property type="match status" value="1"/>
</dbReference>
<evidence type="ECO:0000256" key="5">
    <source>
        <dbReference type="ARBA" id="ARBA00023242"/>
    </source>
</evidence>
<evidence type="ECO:0000313" key="10">
    <source>
        <dbReference type="Proteomes" id="UP000288716"/>
    </source>
</evidence>
<dbReference type="Pfam" id="PF00170">
    <property type="entry name" value="bZIP_1"/>
    <property type="match status" value="1"/>
</dbReference>
<dbReference type="Gene3D" id="1.20.5.170">
    <property type="match status" value="1"/>
</dbReference>
<keyword evidence="7" id="KW-0175">Coiled coil</keyword>
<dbReference type="PANTHER" id="PTHR46542">
    <property type="entry name" value="X-BOX BINDING PROTEIN 1"/>
    <property type="match status" value="1"/>
</dbReference>
<comment type="caution">
    <text evidence="9">The sequence shown here is derived from an EMBL/GenBank/DDBJ whole genome shotgun (WGS) entry which is preliminary data.</text>
</comment>
<dbReference type="PROSITE" id="PS50217">
    <property type="entry name" value="BZIP"/>
    <property type="match status" value="1"/>
</dbReference>
<dbReference type="SUPFAM" id="SSF57959">
    <property type="entry name" value="Leucine zipper domain"/>
    <property type="match status" value="1"/>
</dbReference>
<keyword evidence="5" id="KW-0539">Nucleus</keyword>
<dbReference type="GO" id="GO:0000977">
    <property type="term" value="F:RNA polymerase II transcription regulatory region sequence-specific DNA binding"/>
    <property type="evidence" value="ECO:0007669"/>
    <property type="project" value="TreeGrafter"/>
</dbReference>
<dbReference type="OrthoDB" id="20960at2759"/>
<dbReference type="EMBL" id="NCKV01025284">
    <property type="protein sequence ID" value="RWS19520.1"/>
    <property type="molecule type" value="Genomic_DNA"/>
</dbReference>
<protein>
    <recommendedName>
        <fullName evidence="6">X-box-binding protein 1</fullName>
    </recommendedName>
</protein>
<dbReference type="AlphaFoldDB" id="A0A443RWB7"/>
<dbReference type="PROSITE" id="PS00036">
    <property type="entry name" value="BZIP_BASIC"/>
    <property type="match status" value="1"/>
</dbReference>
<evidence type="ECO:0000256" key="1">
    <source>
        <dbReference type="ARBA" id="ARBA00022843"/>
    </source>
</evidence>
<evidence type="ECO:0000256" key="2">
    <source>
        <dbReference type="ARBA" id="ARBA00023015"/>
    </source>
</evidence>
<dbReference type="SMART" id="SM00338">
    <property type="entry name" value="BRLZ"/>
    <property type="match status" value="1"/>
</dbReference>
<evidence type="ECO:0000256" key="7">
    <source>
        <dbReference type="SAM" id="Coils"/>
    </source>
</evidence>
<name>A0A443RWB7_9ACAR</name>
<dbReference type="GO" id="GO:0005634">
    <property type="term" value="C:nucleus"/>
    <property type="evidence" value="ECO:0007669"/>
    <property type="project" value="TreeGrafter"/>
</dbReference>
<proteinExistence type="predicted"/>
<feature type="domain" description="BZIP" evidence="8">
    <location>
        <begin position="48"/>
        <end position="111"/>
    </location>
</feature>
<dbReference type="InterPro" id="IPR052470">
    <property type="entry name" value="ER_Stress-Reg_TF"/>
</dbReference>
<keyword evidence="2" id="KW-0805">Transcription regulation</keyword>
<evidence type="ECO:0000256" key="3">
    <source>
        <dbReference type="ARBA" id="ARBA00023125"/>
    </source>
</evidence>
<evidence type="ECO:0000256" key="4">
    <source>
        <dbReference type="ARBA" id="ARBA00023163"/>
    </source>
</evidence>
<dbReference type="Proteomes" id="UP000288716">
    <property type="component" value="Unassembled WGS sequence"/>
</dbReference>
<reference evidence="9 10" key="1">
    <citation type="journal article" date="2018" name="Gigascience">
        <title>Genomes of trombidid mites reveal novel predicted allergens and laterally-transferred genes associated with secondary metabolism.</title>
        <authorList>
            <person name="Dong X."/>
            <person name="Chaisiri K."/>
            <person name="Xia D."/>
            <person name="Armstrong S.D."/>
            <person name="Fang Y."/>
            <person name="Donnelly M.J."/>
            <person name="Kadowaki T."/>
            <person name="McGarry J.W."/>
            <person name="Darby A.C."/>
            <person name="Makepeace B.L."/>
        </authorList>
    </citation>
    <scope>NUCLEOTIDE SEQUENCE [LARGE SCALE GENOMIC DNA]</scope>
    <source>
        <strain evidence="9">UoL-UT</strain>
    </source>
</reference>
<gene>
    <name evidence="9" type="ORF">B4U80_10888</name>
</gene>
<dbReference type="VEuPathDB" id="VectorBase:LDEU012520"/>
<keyword evidence="4" id="KW-0804">Transcription</keyword>
<evidence type="ECO:0000259" key="8">
    <source>
        <dbReference type="PROSITE" id="PS50217"/>
    </source>
</evidence>